<gene>
    <name evidence="2" type="ORF">FEV09_07150</name>
</gene>
<reference evidence="2" key="1">
    <citation type="submission" date="2019-05" db="EMBL/GenBank/DDBJ databases">
        <title>Whole genome sequencing of Pseudanabaena catenata USMAC16.</title>
        <authorList>
            <person name="Khan Z."/>
            <person name="Omar W.M."/>
            <person name="Convey P."/>
            <person name="Merican F."/>
            <person name="Najimudin N."/>
        </authorList>
    </citation>
    <scope>NUCLEOTIDE SEQUENCE</scope>
    <source>
        <strain evidence="2">USMAC16</strain>
    </source>
</reference>
<evidence type="ECO:0000313" key="3">
    <source>
        <dbReference type="Proteomes" id="UP001152872"/>
    </source>
</evidence>
<keyword evidence="3" id="KW-1185">Reference proteome</keyword>
<dbReference type="Proteomes" id="UP001152872">
    <property type="component" value="Unassembled WGS sequence"/>
</dbReference>
<feature type="domain" description="Mo-dependent nitrogenase C-terminal" evidence="1">
    <location>
        <begin position="27"/>
        <end position="109"/>
    </location>
</feature>
<dbReference type="RefSeq" id="WP_009626402.1">
    <property type="nucleotide sequence ID" value="NZ_VBTY01000042.1"/>
</dbReference>
<name>A0A9X4M5V0_9CYAN</name>
<evidence type="ECO:0000259" key="1">
    <source>
        <dbReference type="Pfam" id="PF06967"/>
    </source>
</evidence>
<evidence type="ECO:0000313" key="2">
    <source>
        <dbReference type="EMBL" id="MDG3494331.1"/>
    </source>
</evidence>
<dbReference type="AlphaFoldDB" id="A0A9X4M5V0"/>
<dbReference type="EMBL" id="VBTY01000042">
    <property type="protein sequence ID" value="MDG3494331.1"/>
    <property type="molecule type" value="Genomic_DNA"/>
</dbReference>
<protein>
    <submittedName>
        <fullName evidence="2">Mo-dependent nitrogenase C-terminal domain-containing protein</fullName>
    </submittedName>
</protein>
<dbReference type="Pfam" id="PF06967">
    <property type="entry name" value="Mo-nitro_C"/>
    <property type="match status" value="1"/>
</dbReference>
<sequence length="109" mass="12485">MSSMNSTGFNGETSYIGRPQPKAVFDLLKPLRQKIDNFEIQKPRTAHFIAKLIPAQCPFERTIKFGKRTLLQIPPLCKFNPVYDELIGLRFRALCFLVDRCGEDISAYC</sequence>
<organism evidence="2 3">
    <name type="scientific">Pseudanabaena catenata USMAC16</name>
    <dbReference type="NCBI Taxonomy" id="1855837"/>
    <lineage>
        <taxon>Bacteria</taxon>
        <taxon>Bacillati</taxon>
        <taxon>Cyanobacteriota</taxon>
        <taxon>Cyanophyceae</taxon>
        <taxon>Pseudanabaenales</taxon>
        <taxon>Pseudanabaenaceae</taxon>
        <taxon>Pseudanabaena</taxon>
    </lineage>
</organism>
<comment type="caution">
    <text evidence="2">The sequence shown here is derived from an EMBL/GenBank/DDBJ whole genome shotgun (WGS) entry which is preliminary data.</text>
</comment>
<proteinExistence type="predicted"/>
<accession>A0A9X4M5V0</accession>
<dbReference type="InterPro" id="IPR009717">
    <property type="entry name" value="Mo-dep_Nase_C"/>
</dbReference>